<evidence type="ECO:0000259" key="11">
    <source>
        <dbReference type="PROSITE" id="PS50109"/>
    </source>
</evidence>
<keyword evidence="4" id="KW-1003">Cell membrane</keyword>
<evidence type="ECO:0000256" key="3">
    <source>
        <dbReference type="ARBA" id="ARBA00012438"/>
    </source>
</evidence>
<keyword evidence="8 10" id="KW-0472">Membrane</keyword>
<dbReference type="AlphaFoldDB" id="A0A5C1A7J9"/>
<dbReference type="InterPro" id="IPR003594">
    <property type="entry name" value="HATPase_dom"/>
</dbReference>
<proteinExistence type="predicted"/>
<dbReference type="InterPro" id="IPR011006">
    <property type="entry name" value="CheY-like_superfamily"/>
</dbReference>
<dbReference type="PROSITE" id="PS50110">
    <property type="entry name" value="RESPONSE_REGULATORY"/>
    <property type="match status" value="1"/>
</dbReference>
<dbReference type="GO" id="GO:0005886">
    <property type="term" value="C:plasma membrane"/>
    <property type="evidence" value="ECO:0007669"/>
    <property type="project" value="UniProtKB-SubCell"/>
</dbReference>
<dbReference type="Gene3D" id="3.30.565.10">
    <property type="entry name" value="Histidine kinase-like ATPase, C-terminal domain"/>
    <property type="match status" value="1"/>
</dbReference>
<dbReference type="SMART" id="SM00448">
    <property type="entry name" value="REC"/>
    <property type="match status" value="1"/>
</dbReference>
<dbReference type="EMBL" id="CP042425">
    <property type="protein sequence ID" value="QEL13208.1"/>
    <property type="molecule type" value="Genomic_DNA"/>
</dbReference>
<accession>A0A5C1A7J9</accession>
<feature type="modified residue" description="4-aspartylphosphate" evidence="9">
    <location>
        <position position="759"/>
    </location>
</feature>
<dbReference type="PANTHER" id="PTHR43065">
    <property type="entry name" value="SENSOR HISTIDINE KINASE"/>
    <property type="match status" value="1"/>
</dbReference>
<dbReference type="EC" id="2.7.13.3" evidence="3"/>
<evidence type="ECO:0000256" key="1">
    <source>
        <dbReference type="ARBA" id="ARBA00000085"/>
    </source>
</evidence>
<comment type="subcellular location">
    <subcellularLocation>
        <location evidence="2">Cell membrane</location>
        <topology evidence="2">Multi-pass membrane protein</topology>
    </subcellularLocation>
</comment>
<dbReference type="SUPFAM" id="SSF47384">
    <property type="entry name" value="Homodimeric domain of signal transducing histidine kinase"/>
    <property type="match status" value="1"/>
</dbReference>
<evidence type="ECO:0000256" key="8">
    <source>
        <dbReference type="ARBA" id="ARBA00023136"/>
    </source>
</evidence>
<dbReference type="PROSITE" id="PS50109">
    <property type="entry name" value="HIS_KIN"/>
    <property type="match status" value="1"/>
</dbReference>
<dbReference type="Pfam" id="PF02518">
    <property type="entry name" value="HATPase_c"/>
    <property type="match status" value="1"/>
</dbReference>
<dbReference type="KEGG" id="lrs:PX52LOC_00061"/>
<dbReference type="GO" id="GO:0000155">
    <property type="term" value="F:phosphorelay sensor kinase activity"/>
    <property type="evidence" value="ECO:0007669"/>
    <property type="project" value="InterPro"/>
</dbReference>
<dbReference type="Gene3D" id="1.10.287.130">
    <property type="match status" value="1"/>
</dbReference>
<dbReference type="CDD" id="cd00075">
    <property type="entry name" value="HATPase"/>
    <property type="match status" value="1"/>
</dbReference>
<evidence type="ECO:0000256" key="6">
    <source>
        <dbReference type="ARBA" id="ARBA00022692"/>
    </source>
</evidence>
<evidence type="ECO:0000256" key="5">
    <source>
        <dbReference type="ARBA" id="ARBA00022553"/>
    </source>
</evidence>
<dbReference type="SMART" id="SM00387">
    <property type="entry name" value="HATPase_c"/>
    <property type="match status" value="1"/>
</dbReference>
<evidence type="ECO:0000313" key="14">
    <source>
        <dbReference type="Proteomes" id="UP000324974"/>
    </source>
</evidence>
<dbReference type="InterPro" id="IPR003661">
    <property type="entry name" value="HisK_dim/P_dom"/>
</dbReference>
<feature type="transmembrane region" description="Helical" evidence="10">
    <location>
        <begin position="111"/>
        <end position="129"/>
    </location>
</feature>
<dbReference type="InterPro" id="IPR036890">
    <property type="entry name" value="HATPase_C_sf"/>
</dbReference>
<dbReference type="InterPro" id="IPR036097">
    <property type="entry name" value="HisK_dim/P_sf"/>
</dbReference>
<feature type="domain" description="Histidine kinase" evidence="11">
    <location>
        <begin position="468"/>
        <end position="676"/>
    </location>
</feature>
<dbReference type="InterPro" id="IPR001789">
    <property type="entry name" value="Sig_transdc_resp-reg_receiver"/>
</dbReference>
<evidence type="ECO:0000256" key="7">
    <source>
        <dbReference type="ARBA" id="ARBA00022989"/>
    </source>
</evidence>
<evidence type="ECO:0000256" key="2">
    <source>
        <dbReference type="ARBA" id="ARBA00004651"/>
    </source>
</evidence>
<dbReference type="CDD" id="cd00082">
    <property type="entry name" value="HisKA"/>
    <property type="match status" value="1"/>
</dbReference>
<keyword evidence="7 10" id="KW-1133">Transmembrane helix</keyword>
<reference evidence="14" key="1">
    <citation type="submission" date="2019-08" db="EMBL/GenBank/DDBJ databases">
        <title>Limnoglobus roseus gen. nov., sp. nov., a novel freshwater planctomycete with a giant genome from the family Gemmataceae.</title>
        <authorList>
            <person name="Kulichevskaya I.S."/>
            <person name="Naumoff D.G."/>
            <person name="Miroshnikov K."/>
            <person name="Ivanova A."/>
            <person name="Philippov D.A."/>
            <person name="Hakobyan A."/>
            <person name="Rijpstra I.C."/>
            <person name="Sinninghe Damste J.S."/>
            <person name="Liesack W."/>
            <person name="Dedysh S.N."/>
        </authorList>
    </citation>
    <scope>NUCLEOTIDE SEQUENCE [LARGE SCALE GENOMIC DNA]</scope>
    <source>
        <strain evidence="14">PX52</strain>
    </source>
</reference>
<evidence type="ECO:0000313" key="13">
    <source>
        <dbReference type="EMBL" id="QEL13208.1"/>
    </source>
</evidence>
<dbReference type="PRINTS" id="PR00344">
    <property type="entry name" value="BCTRLSENSOR"/>
</dbReference>
<name>A0A5C1A7J9_9BACT</name>
<gene>
    <name evidence="13" type="ORF">PX52LOC_00061</name>
</gene>
<dbReference type="CDD" id="cd00156">
    <property type="entry name" value="REC"/>
    <property type="match status" value="1"/>
</dbReference>
<dbReference type="Pfam" id="PF00072">
    <property type="entry name" value="Response_reg"/>
    <property type="match status" value="1"/>
</dbReference>
<evidence type="ECO:0000256" key="9">
    <source>
        <dbReference type="PROSITE-ProRule" id="PRU00169"/>
    </source>
</evidence>
<dbReference type="OrthoDB" id="220475at2"/>
<dbReference type="InterPro" id="IPR007895">
    <property type="entry name" value="MASE1"/>
</dbReference>
<comment type="catalytic activity">
    <reaction evidence="1">
        <text>ATP + protein L-histidine = ADP + protein N-phospho-L-histidine.</text>
        <dbReference type="EC" id="2.7.13.3"/>
    </reaction>
</comment>
<dbReference type="Pfam" id="PF05231">
    <property type="entry name" value="MASE1"/>
    <property type="match status" value="1"/>
</dbReference>
<feature type="transmembrane region" description="Helical" evidence="10">
    <location>
        <begin position="399"/>
        <end position="419"/>
    </location>
</feature>
<dbReference type="InterPro" id="IPR004358">
    <property type="entry name" value="Sig_transdc_His_kin-like_C"/>
</dbReference>
<protein>
    <recommendedName>
        <fullName evidence="3">histidine kinase</fullName>
        <ecNumber evidence="3">2.7.13.3</ecNumber>
    </recommendedName>
</protein>
<sequence>MGHWLRDSLLVTVACWATEAVLFHGPIPLEHTWNPLVGIALGGLLTGGRRLGPAILLGFWGARLAAVGSFDPADLFGLKTAVYYTLQALIGAILVRQFCSRPLALIRFREIVFFLLMSGPLSCLVVASLRAVGGEFPTVDPITDWLRTWAGDALGGMLVTPVSLALFARPRDIWQPRLRTVAVPLVLIACAVTGLHQLGLKGDQSRTERHLKQTTDILAVDLEAEGQRLGTLLGIYQTWIGSKVATTADQQALVRGRVKEFRALFPAADDLFAIPEERPPPEYQDAIRRATEVRGVGAGPIRGQASSRFAVVVRMTVSARPEVAGYLGCWVDPKRLIEETRAIQNHHLSALLIEPTTAAEDLVPDRANYLTRKVTFANRTWQLVVAADADYRQTRPMPYTWLALGISLIGTVLLASLLLSLTGQTAIVRAEVERAARELSALHRERAAVEAALYEARRDAALGRLAGGVAHEFNNLFTGILGHAARARELLVESHPSQMELRKAEQAVARASELCQQILAFTGKGTIVRQPLPLHEFLPTVAANVRPRLAFSPEIEIVPPPAPVVLVADALLLRRLVTNLLLNAAEAYSGPGGRIVVQYGCSPDDLVWLRVEDFGTGMPPDVLAAAFDPFFSTKGPGRGLGLSAVRGVAHTHGGLVTVASEVGVGTTVSVQLVNKPQSDPACTPPPSREPTVPHWSGLFLPPAITDGLTLIVDDDATVRELAAATLRGAGCEVLTAENGEEGLDLYRCHADRVRLVVLDLLMPVMDGGTTLQRLRQLSATLPVIVMSAYSDLDLSEEFASGSPVVLLNKPFRPTELLSLAAGFFAAKV</sequence>
<dbReference type="SUPFAM" id="SSF52172">
    <property type="entry name" value="CheY-like"/>
    <property type="match status" value="1"/>
</dbReference>
<dbReference type="PANTHER" id="PTHR43065:SF42">
    <property type="entry name" value="TWO-COMPONENT SENSOR PPRA"/>
    <property type="match status" value="1"/>
</dbReference>
<dbReference type="SUPFAM" id="SSF55874">
    <property type="entry name" value="ATPase domain of HSP90 chaperone/DNA topoisomerase II/histidine kinase"/>
    <property type="match status" value="1"/>
</dbReference>
<feature type="domain" description="Response regulatory" evidence="12">
    <location>
        <begin position="708"/>
        <end position="824"/>
    </location>
</feature>
<keyword evidence="6 10" id="KW-0812">Transmembrane</keyword>
<feature type="transmembrane region" description="Helical" evidence="10">
    <location>
        <begin position="149"/>
        <end position="168"/>
    </location>
</feature>
<evidence type="ECO:0000259" key="12">
    <source>
        <dbReference type="PROSITE" id="PS50110"/>
    </source>
</evidence>
<organism evidence="13 14">
    <name type="scientific">Limnoglobus roseus</name>
    <dbReference type="NCBI Taxonomy" id="2598579"/>
    <lineage>
        <taxon>Bacteria</taxon>
        <taxon>Pseudomonadati</taxon>
        <taxon>Planctomycetota</taxon>
        <taxon>Planctomycetia</taxon>
        <taxon>Gemmatales</taxon>
        <taxon>Gemmataceae</taxon>
        <taxon>Limnoglobus</taxon>
    </lineage>
</organism>
<dbReference type="InterPro" id="IPR005467">
    <property type="entry name" value="His_kinase_dom"/>
</dbReference>
<keyword evidence="14" id="KW-1185">Reference proteome</keyword>
<feature type="transmembrane region" description="Helical" evidence="10">
    <location>
        <begin position="82"/>
        <end position="99"/>
    </location>
</feature>
<dbReference type="Proteomes" id="UP000324974">
    <property type="component" value="Chromosome"/>
</dbReference>
<dbReference type="Gene3D" id="3.40.50.2300">
    <property type="match status" value="1"/>
</dbReference>
<keyword evidence="5 9" id="KW-0597">Phosphoprotein</keyword>
<evidence type="ECO:0000256" key="4">
    <source>
        <dbReference type="ARBA" id="ARBA00022475"/>
    </source>
</evidence>
<evidence type="ECO:0000256" key="10">
    <source>
        <dbReference type="SAM" id="Phobius"/>
    </source>
</evidence>